<feature type="active site" evidence="4">
    <location>
        <position position="40"/>
    </location>
</feature>
<evidence type="ECO:0000256" key="1">
    <source>
        <dbReference type="ARBA" id="ARBA00005614"/>
    </source>
</evidence>
<dbReference type="PROSITE" id="PS00151">
    <property type="entry name" value="ACYLPHOSPHATASE_2"/>
    <property type="match status" value="1"/>
</dbReference>
<comment type="catalytic activity">
    <reaction evidence="3 4 5">
        <text>an acyl phosphate + H2O = a carboxylate + phosphate + H(+)</text>
        <dbReference type="Rhea" id="RHEA:14965"/>
        <dbReference type="ChEBI" id="CHEBI:15377"/>
        <dbReference type="ChEBI" id="CHEBI:15378"/>
        <dbReference type="ChEBI" id="CHEBI:29067"/>
        <dbReference type="ChEBI" id="CHEBI:43474"/>
        <dbReference type="ChEBI" id="CHEBI:59918"/>
        <dbReference type="EC" id="3.6.1.7"/>
    </reaction>
</comment>
<dbReference type="HOGENOM" id="CLU_141932_3_2_12"/>
<evidence type="ECO:0000313" key="9">
    <source>
        <dbReference type="Proteomes" id="UP000007383"/>
    </source>
</evidence>
<gene>
    <name evidence="8" type="ordered locus">Spiaf_1269</name>
</gene>
<comment type="similarity">
    <text evidence="1 6">Belongs to the acylphosphatase family.</text>
</comment>
<evidence type="ECO:0000256" key="5">
    <source>
        <dbReference type="RuleBase" id="RU000553"/>
    </source>
</evidence>
<dbReference type="Gene3D" id="3.30.70.100">
    <property type="match status" value="1"/>
</dbReference>
<keyword evidence="4 5" id="KW-0378">Hydrolase</keyword>
<protein>
    <recommendedName>
        <fullName evidence="2 4">Acylphosphatase</fullName>
        <ecNumber evidence="2 4">3.6.1.7</ecNumber>
    </recommendedName>
</protein>
<feature type="domain" description="Acylphosphatase-like" evidence="7">
    <location>
        <begin position="7"/>
        <end position="94"/>
    </location>
</feature>
<evidence type="ECO:0000256" key="4">
    <source>
        <dbReference type="PROSITE-ProRule" id="PRU00520"/>
    </source>
</evidence>
<dbReference type="PROSITE" id="PS51160">
    <property type="entry name" value="ACYLPHOSPHATASE_3"/>
    <property type="match status" value="1"/>
</dbReference>
<organism evidence="8 9">
    <name type="scientific">Spirochaeta africana (strain ATCC 700263 / DSM 8902 / Z-7692)</name>
    <dbReference type="NCBI Taxonomy" id="889378"/>
    <lineage>
        <taxon>Bacteria</taxon>
        <taxon>Pseudomonadati</taxon>
        <taxon>Spirochaetota</taxon>
        <taxon>Spirochaetia</taxon>
        <taxon>Spirochaetales</taxon>
        <taxon>Spirochaetaceae</taxon>
        <taxon>Spirochaeta</taxon>
    </lineage>
</organism>
<dbReference type="InterPro" id="IPR017968">
    <property type="entry name" value="Acylphosphatase_CS"/>
</dbReference>
<dbReference type="PATRIC" id="fig|889378.3.peg.1273"/>
<sequence>MQSQYQGVMLRIRGRVQGVGMRYYLVGNARGLGLTGWVRNRSDGSVECLVQGDRASIRQFLQAARTGPPLAQVDQVKTADAGHQPQLNGFEVRY</sequence>
<accession>H9UIK1</accession>
<feature type="active site" evidence="4">
    <location>
        <position position="22"/>
    </location>
</feature>
<dbReference type="eggNOG" id="COG1254">
    <property type="taxonomic scope" value="Bacteria"/>
</dbReference>
<dbReference type="EC" id="3.6.1.7" evidence="2 4"/>
<evidence type="ECO:0000256" key="3">
    <source>
        <dbReference type="ARBA" id="ARBA00047645"/>
    </source>
</evidence>
<dbReference type="InterPro" id="IPR001792">
    <property type="entry name" value="Acylphosphatase-like_dom"/>
</dbReference>
<evidence type="ECO:0000256" key="2">
    <source>
        <dbReference type="ARBA" id="ARBA00012150"/>
    </source>
</evidence>
<evidence type="ECO:0000256" key="6">
    <source>
        <dbReference type="RuleBase" id="RU004168"/>
    </source>
</evidence>
<dbReference type="Proteomes" id="UP000007383">
    <property type="component" value="Chromosome"/>
</dbReference>
<evidence type="ECO:0000259" key="7">
    <source>
        <dbReference type="PROSITE" id="PS51160"/>
    </source>
</evidence>
<dbReference type="GO" id="GO:0003998">
    <property type="term" value="F:acylphosphatase activity"/>
    <property type="evidence" value="ECO:0007669"/>
    <property type="project" value="UniProtKB-EC"/>
</dbReference>
<dbReference type="PRINTS" id="PR00112">
    <property type="entry name" value="ACYLPHPHTASE"/>
</dbReference>
<evidence type="ECO:0000313" key="8">
    <source>
        <dbReference type="EMBL" id="AFG37344.1"/>
    </source>
</evidence>
<proteinExistence type="inferred from homology"/>
<name>H9UIK1_SPIAZ</name>
<keyword evidence="9" id="KW-1185">Reference proteome</keyword>
<dbReference type="PANTHER" id="PTHR47268">
    <property type="entry name" value="ACYLPHOSPHATASE"/>
    <property type="match status" value="1"/>
</dbReference>
<dbReference type="InterPro" id="IPR020456">
    <property type="entry name" value="Acylphosphatase"/>
</dbReference>
<dbReference type="InterPro" id="IPR036046">
    <property type="entry name" value="Acylphosphatase-like_dom_sf"/>
</dbReference>
<dbReference type="Pfam" id="PF00708">
    <property type="entry name" value="Acylphosphatase"/>
    <property type="match status" value="1"/>
</dbReference>
<dbReference type="AlphaFoldDB" id="H9UIK1"/>
<dbReference type="STRING" id="889378.Spiaf_1269"/>
<dbReference type="PROSITE" id="PS00150">
    <property type="entry name" value="ACYLPHOSPHATASE_1"/>
    <property type="match status" value="1"/>
</dbReference>
<reference evidence="9" key="1">
    <citation type="journal article" date="2013" name="Stand. Genomic Sci.">
        <title>Complete genome sequence of the halophilic bacterium Spirochaeta africana type strain (Z-7692(T)) from the alkaline Lake Magadi in the East African Rift.</title>
        <authorList>
            <person name="Liolos K."/>
            <person name="Abt B."/>
            <person name="Scheuner C."/>
            <person name="Teshima H."/>
            <person name="Held B."/>
            <person name="Lapidus A."/>
            <person name="Nolan M."/>
            <person name="Lucas S."/>
            <person name="Deshpande S."/>
            <person name="Cheng J.F."/>
            <person name="Tapia R."/>
            <person name="Goodwin L.A."/>
            <person name="Pitluck S."/>
            <person name="Pagani I."/>
            <person name="Ivanova N."/>
            <person name="Mavromatis K."/>
            <person name="Mikhailova N."/>
            <person name="Huntemann M."/>
            <person name="Pati A."/>
            <person name="Chen A."/>
            <person name="Palaniappan K."/>
            <person name="Land M."/>
            <person name="Rohde M."/>
            <person name="Tindall B.J."/>
            <person name="Detter J.C."/>
            <person name="Goker M."/>
            <person name="Bristow J."/>
            <person name="Eisen J.A."/>
            <person name="Markowitz V."/>
            <person name="Hugenholtz P."/>
            <person name="Woyke T."/>
            <person name="Klenk H.P."/>
            <person name="Kyrpides N.C."/>
        </authorList>
    </citation>
    <scope>NUCLEOTIDE SEQUENCE</scope>
    <source>
        <strain evidence="9">ATCC 700263 / DSM 8902 / Z-7692</strain>
    </source>
</reference>
<dbReference type="EMBL" id="CP003282">
    <property type="protein sequence ID" value="AFG37344.1"/>
    <property type="molecule type" value="Genomic_DNA"/>
</dbReference>
<dbReference type="PANTHER" id="PTHR47268:SF4">
    <property type="entry name" value="ACYLPHOSPHATASE"/>
    <property type="match status" value="1"/>
</dbReference>
<dbReference type="KEGG" id="sfc:Spiaf_1269"/>
<dbReference type="SUPFAM" id="SSF54975">
    <property type="entry name" value="Acylphosphatase/BLUF domain-like"/>
    <property type="match status" value="1"/>
</dbReference>